<keyword evidence="1" id="KW-0472">Membrane</keyword>
<evidence type="ECO:0000313" key="3">
    <source>
        <dbReference type="Proteomes" id="UP000326961"/>
    </source>
</evidence>
<name>A0A5P3XBM6_PARBF</name>
<feature type="transmembrane region" description="Helical" evidence="1">
    <location>
        <begin position="109"/>
        <end position="130"/>
    </location>
</feature>
<evidence type="ECO:0000313" key="2">
    <source>
        <dbReference type="EMBL" id="QEZ68638.1"/>
    </source>
</evidence>
<keyword evidence="1" id="KW-0812">Transmembrane</keyword>
<keyword evidence="1" id="KW-1133">Transmembrane helix</keyword>
<gene>
    <name evidence="2" type="ORF">D4A35_06670</name>
</gene>
<proteinExistence type="predicted"/>
<dbReference type="Pfam" id="PF11457">
    <property type="entry name" value="DUF3021"/>
    <property type="match status" value="1"/>
</dbReference>
<dbReference type="AlphaFoldDB" id="A0A5P3XBM6"/>
<dbReference type="Proteomes" id="UP000326961">
    <property type="component" value="Chromosome"/>
</dbReference>
<organism evidence="2 3">
    <name type="scientific">Paraclostridium bifermentans</name>
    <name type="common">Clostridium bifermentans</name>
    <dbReference type="NCBI Taxonomy" id="1490"/>
    <lineage>
        <taxon>Bacteria</taxon>
        <taxon>Bacillati</taxon>
        <taxon>Bacillota</taxon>
        <taxon>Clostridia</taxon>
        <taxon>Peptostreptococcales</taxon>
        <taxon>Peptostreptococcaceae</taxon>
        <taxon>Paraclostridium</taxon>
    </lineage>
</organism>
<evidence type="ECO:0000256" key="1">
    <source>
        <dbReference type="SAM" id="Phobius"/>
    </source>
</evidence>
<protein>
    <submittedName>
        <fullName evidence="2">DUF3021 domain-containing protein</fullName>
    </submittedName>
</protein>
<dbReference type="EMBL" id="CP032452">
    <property type="protein sequence ID" value="QEZ68638.1"/>
    <property type="molecule type" value="Genomic_DNA"/>
</dbReference>
<accession>A0A5P3XBM6</accession>
<feature type="transmembrane region" description="Helical" evidence="1">
    <location>
        <begin position="20"/>
        <end position="40"/>
    </location>
</feature>
<reference evidence="2 3" key="1">
    <citation type="submission" date="2018-09" db="EMBL/GenBank/DDBJ databases">
        <title>A clostridial neurotoxin that targets Anopheles mosquitoes.</title>
        <authorList>
            <person name="Contreras E."/>
            <person name="Masuyer G."/>
            <person name="Qureshi N."/>
            <person name="Chawla S."/>
            <person name="Lim H.L."/>
            <person name="Chen J."/>
            <person name="Stenmark P."/>
            <person name="Gill S."/>
        </authorList>
    </citation>
    <scope>NUCLEOTIDE SEQUENCE [LARGE SCALE GENOMIC DNA]</scope>
    <source>
        <strain evidence="2 3">Cbm</strain>
    </source>
</reference>
<sequence length="146" mass="16938">MEVFKMSKYIKTFIHRGVCYGIPGGVFIGQLVFFIILLTSDISSFETTREQFFIQFLASAFTGFYCTGLSVVYSIEEWSLLKQTSINLILITIVYFPISYLTGWMPKNFFGITSFILTFIVFYIVVWNIFSHRVRSINEKLGKLNK</sequence>
<dbReference type="InterPro" id="IPR021560">
    <property type="entry name" value="DUF3021"/>
</dbReference>
<feature type="transmembrane region" description="Helical" evidence="1">
    <location>
        <begin position="52"/>
        <end position="73"/>
    </location>
</feature>
<feature type="transmembrane region" description="Helical" evidence="1">
    <location>
        <begin position="85"/>
        <end position="103"/>
    </location>
</feature>